<reference evidence="1" key="1">
    <citation type="submission" date="2018-05" db="EMBL/GenBank/DDBJ databases">
        <authorList>
            <person name="Lanie J.A."/>
            <person name="Ng W.-L."/>
            <person name="Kazmierczak K.M."/>
            <person name="Andrzejewski T.M."/>
            <person name="Davidsen T.M."/>
            <person name="Wayne K.J."/>
            <person name="Tettelin H."/>
            <person name="Glass J.I."/>
            <person name="Rusch D."/>
            <person name="Podicherti R."/>
            <person name="Tsui H.-C.T."/>
            <person name="Winkler M.E."/>
        </authorList>
    </citation>
    <scope>NUCLEOTIDE SEQUENCE</scope>
</reference>
<dbReference type="AlphaFoldDB" id="A0A382K775"/>
<gene>
    <name evidence="1" type="ORF">METZ01_LOCUS272730</name>
</gene>
<evidence type="ECO:0000313" key="1">
    <source>
        <dbReference type="EMBL" id="SVC19876.1"/>
    </source>
</evidence>
<accession>A0A382K775</accession>
<sequence>VFAQGEWLPGTAHTLPKGRWEIGFFQPVRWGQSENREISFYKLTSLLMPGVTIKQRWGQPNSWTISTTHSLYYPTPLLKIVTKEGIGGMISPEFKIPHLLSLWNMILVSKPLDNRKTLTAKAGIALALSGADLAIESTIDLPLVYHRMAVYYNGWLLRFGSDLNGQLGEKWNYLVDGDLLLIPGMKGYFALEHKGMLTWKKSSKFQVSFGYKLIYGL</sequence>
<name>A0A382K775_9ZZZZ</name>
<dbReference type="EMBL" id="UINC01078625">
    <property type="protein sequence ID" value="SVC19876.1"/>
    <property type="molecule type" value="Genomic_DNA"/>
</dbReference>
<proteinExistence type="predicted"/>
<feature type="non-terminal residue" evidence="1">
    <location>
        <position position="217"/>
    </location>
</feature>
<protein>
    <submittedName>
        <fullName evidence="1">Uncharacterized protein</fullName>
    </submittedName>
</protein>
<feature type="non-terminal residue" evidence="1">
    <location>
        <position position="1"/>
    </location>
</feature>
<organism evidence="1">
    <name type="scientific">marine metagenome</name>
    <dbReference type="NCBI Taxonomy" id="408172"/>
    <lineage>
        <taxon>unclassified sequences</taxon>
        <taxon>metagenomes</taxon>
        <taxon>ecological metagenomes</taxon>
    </lineage>
</organism>